<reference evidence="7" key="2">
    <citation type="submission" date="2020-05" db="UniProtKB">
        <authorList>
            <consortium name="EnsemblMetazoa"/>
        </authorList>
    </citation>
    <scope>IDENTIFICATION</scope>
    <source>
        <strain evidence="7">IAEA</strain>
    </source>
</reference>
<feature type="compositionally biased region" description="Polar residues" evidence="5">
    <location>
        <begin position="340"/>
        <end position="368"/>
    </location>
</feature>
<feature type="compositionally biased region" description="Polar residues" evidence="5">
    <location>
        <begin position="379"/>
        <end position="388"/>
    </location>
</feature>
<dbReference type="Pfam" id="PF00069">
    <property type="entry name" value="Pkinase"/>
    <property type="match status" value="1"/>
</dbReference>
<dbReference type="PANTHER" id="PTHR24348">
    <property type="entry name" value="SERINE/THREONINE-PROTEIN KINASE UNC-51-RELATED"/>
    <property type="match status" value="1"/>
</dbReference>
<dbReference type="STRING" id="7398.A0A1A9Z904"/>
<keyword evidence="4" id="KW-0067">ATP-binding</keyword>
<dbReference type="Gene3D" id="1.10.510.10">
    <property type="entry name" value="Transferase(Phosphotransferase) domain 1"/>
    <property type="match status" value="1"/>
</dbReference>
<evidence type="ECO:0000259" key="6">
    <source>
        <dbReference type="PROSITE" id="PS50011"/>
    </source>
</evidence>
<keyword evidence="3" id="KW-0418">Kinase</keyword>
<dbReference type="GO" id="GO:0048675">
    <property type="term" value="P:axon extension"/>
    <property type="evidence" value="ECO:0007669"/>
    <property type="project" value="TreeGrafter"/>
</dbReference>
<accession>A0A1A9Z904</accession>
<keyword evidence="8" id="KW-1185">Reference proteome</keyword>
<evidence type="ECO:0000313" key="7">
    <source>
        <dbReference type="EnsemblMetazoa" id="GPAI007461-PA"/>
    </source>
</evidence>
<dbReference type="GO" id="GO:0034727">
    <property type="term" value="P:piecemeal microautophagy of the nucleus"/>
    <property type="evidence" value="ECO:0007669"/>
    <property type="project" value="TreeGrafter"/>
</dbReference>
<dbReference type="GO" id="GO:0005524">
    <property type="term" value="F:ATP binding"/>
    <property type="evidence" value="ECO:0007669"/>
    <property type="project" value="UniProtKB-KW"/>
</dbReference>
<feature type="compositionally biased region" description="Low complexity" evidence="5">
    <location>
        <begin position="316"/>
        <end position="328"/>
    </location>
</feature>
<dbReference type="GO" id="GO:0004674">
    <property type="term" value="F:protein serine/threonine kinase activity"/>
    <property type="evidence" value="ECO:0007669"/>
    <property type="project" value="InterPro"/>
</dbReference>
<feature type="compositionally biased region" description="Pro residues" evidence="5">
    <location>
        <begin position="293"/>
        <end position="309"/>
    </location>
</feature>
<feature type="domain" description="Protein kinase" evidence="6">
    <location>
        <begin position="1"/>
        <end position="204"/>
    </location>
</feature>
<dbReference type="InterPro" id="IPR008271">
    <property type="entry name" value="Ser/Thr_kinase_AS"/>
</dbReference>
<evidence type="ECO:0000256" key="1">
    <source>
        <dbReference type="ARBA" id="ARBA00022679"/>
    </source>
</evidence>
<keyword evidence="2" id="KW-0547">Nucleotide-binding</keyword>
<sequence length="744" mass="81082">MRARPGIYITMHDTRFRHYCNGGDLADYLNVKGTLSEDTVRLFLIQLAGAMKALYTKGIVHRDLKPQNILLSHNYGKALPAPSKITLKIADFGFARFLNEGVMAATLCGSPMYMAPEVIMSLQYDAKADLWSLGTIVYQSLTGKAPFYAQTPNELKHYYETNENLAPKIPSGVSVELRDLLLGMLRRNAKDRISFESFFNHRFLQGKKAVASPVSVVENPAICATITNVGVLCESENNSVSSGSHEDSDDFVLVPKNLPEDQQVIDYENKHSAKQVQQQSQTPIVINQNQSSPPRPSSLPISEPKPVPAPVRKYSTNTNAATAPGGTPLDKNVSVRYKANNEQVASPKLSTTGQVTTAPQIPRSQPISVKQRPEHRKNSVSNDINSISPPALQFAIGTPPTGRHRSASGGSLSETPPPSAPCTWQVSPGGPTQSPLRRSGHSSPVLPSALTKLPTLGSPTLTIGSLGSGNGSISENNNQYPMLGPRAFTLPEMAATGGLHTLLDTSGNTGGGVGSDTHNLNAFHVPELSEETLMDREHNETLSKLNFVLALTDCIQEVADSRCAPLSALMAASNNDQPQIPPHAPEHCKRAERLVLLVRALQLLSSGLNLASQQLRNGDLKPSSNVKNALLTMNSKYRNILFESKKLNGTGLLQKANAFNITADKILYDYALDMCQAAALDELLSNTKNCFERYNTAHILLHSLVQKCNHPQDKMLLNKYRDAVEKRLNILQQQGYIYVTDENS</sequence>
<keyword evidence="1" id="KW-0808">Transferase</keyword>
<dbReference type="GO" id="GO:0000045">
    <property type="term" value="P:autophagosome assembly"/>
    <property type="evidence" value="ECO:0007669"/>
    <property type="project" value="TreeGrafter"/>
</dbReference>
<proteinExistence type="predicted"/>
<dbReference type="GO" id="GO:0034045">
    <property type="term" value="C:phagophore assembly site membrane"/>
    <property type="evidence" value="ECO:0007669"/>
    <property type="project" value="TreeGrafter"/>
</dbReference>
<evidence type="ECO:0000256" key="2">
    <source>
        <dbReference type="ARBA" id="ARBA00022741"/>
    </source>
</evidence>
<evidence type="ECO:0000256" key="3">
    <source>
        <dbReference type="ARBA" id="ARBA00022777"/>
    </source>
</evidence>
<dbReference type="GO" id="GO:0042594">
    <property type="term" value="P:response to starvation"/>
    <property type="evidence" value="ECO:0007669"/>
    <property type="project" value="TreeGrafter"/>
</dbReference>
<dbReference type="EnsemblMetazoa" id="GPAI007461-RA">
    <property type="protein sequence ID" value="GPAI007461-PA"/>
    <property type="gene ID" value="GPAI007461"/>
</dbReference>
<dbReference type="VEuPathDB" id="VectorBase:GPAI007461"/>
<dbReference type="GO" id="GO:0010508">
    <property type="term" value="P:positive regulation of autophagy"/>
    <property type="evidence" value="ECO:0007669"/>
    <property type="project" value="TreeGrafter"/>
</dbReference>
<feature type="region of interest" description="Disordered" evidence="5">
    <location>
        <begin position="270"/>
        <end position="458"/>
    </location>
</feature>
<dbReference type="SUPFAM" id="SSF56112">
    <property type="entry name" value="Protein kinase-like (PK-like)"/>
    <property type="match status" value="1"/>
</dbReference>
<dbReference type="GO" id="GO:0061709">
    <property type="term" value="P:reticulophagy"/>
    <property type="evidence" value="ECO:0007669"/>
    <property type="project" value="TreeGrafter"/>
</dbReference>
<dbReference type="GO" id="GO:0005776">
    <property type="term" value="C:autophagosome"/>
    <property type="evidence" value="ECO:0007669"/>
    <property type="project" value="TreeGrafter"/>
</dbReference>
<dbReference type="PANTHER" id="PTHR24348:SF22">
    <property type="entry name" value="NON-SPECIFIC SERINE_THREONINE PROTEIN KINASE"/>
    <property type="match status" value="1"/>
</dbReference>
<reference evidence="8" key="1">
    <citation type="submission" date="2014-03" db="EMBL/GenBank/DDBJ databases">
        <authorList>
            <person name="Aksoy S."/>
            <person name="Warren W."/>
            <person name="Wilson R.K."/>
        </authorList>
    </citation>
    <scope>NUCLEOTIDE SEQUENCE [LARGE SCALE GENOMIC DNA]</scope>
    <source>
        <strain evidence="8">IAEA</strain>
    </source>
</reference>
<dbReference type="AlphaFoldDB" id="A0A1A9Z904"/>
<dbReference type="InterPro" id="IPR000719">
    <property type="entry name" value="Prot_kinase_dom"/>
</dbReference>
<dbReference type="Proteomes" id="UP000092445">
    <property type="component" value="Unassembled WGS sequence"/>
</dbReference>
<dbReference type="PROSITE" id="PS50011">
    <property type="entry name" value="PROTEIN_KINASE_DOM"/>
    <property type="match status" value="1"/>
</dbReference>
<organism evidence="7 8">
    <name type="scientific">Glossina pallidipes</name>
    <name type="common">Tsetse fly</name>
    <dbReference type="NCBI Taxonomy" id="7398"/>
    <lineage>
        <taxon>Eukaryota</taxon>
        <taxon>Metazoa</taxon>
        <taxon>Ecdysozoa</taxon>
        <taxon>Arthropoda</taxon>
        <taxon>Hexapoda</taxon>
        <taxon>Insecta</taxon>
        <taxon>Pterygota</taxon>
        <taxon>Neoptera</taxon>
        <taxon>Endopterygota</taxon>
        <taxon>Diptera</taxon>
        <taxon>Brachycera</taxon>
        <taxon>Muscomorpha</taxon>
        <taxon>Hippoboscoidea</taxon>
        <taxon>Glossinidae</taxon>
        <taxon>Glossina</taxon>
    </lineage>
</organism>
<evidence type="ECO:0000256" key="5">
    <source>
        <dbReference type="SAM" id="MobiDB-lite"/>
    </source>
</evidence>
<dbReference type="Pfam" id="PF21127">
    <property type="entry name" value="ATG1-like_MIT2"/>
    <property type="match status" value="1"/>
</dbReference>
<dbReference type="PROSITE" id="PS00108">
    <property type="entry name" value="PROTEIN_KINASE_ST"/>
    <property type="match status" value="1"/>
</dbReference>
<protein>
    <recommendedName>
        <fullName evidence="6">Protein kinase domain-containing protein</fullName>
    </recommendedName>
</protein>
<feature type="compositionally biased region" description="Polar residues" evidence="5">
    <location>
        <begin position="422"/>
        <end position="436"/>
    </location>
</feature>
<dbReference type="FunFam" id="1.10.510.10:FF:000493">
    <property type="entry name" value="serine/threonine-protein kinase unc-51 isoform X2"/>
    <property type="match status" value="1"/>
</dbReference>
<dbReference type="GO" id="GO:0005829">
    <property type="term" value="C:cytosol"/>
    <property type="evidence" value="ECO:0007669"/>
    <property type="project" value="TreeGrafter"/>
</dbReference>
<name>A0A1A9Z904_GLOPL</name>
<dbReference type="InterPro" id="IPR048941">
    <property type="entry name" value="ATG1-like_MIT2"/>
</dbReference>
<feature type="compositionally biased region" description="Polar residues" evidence="5">
    <location>
        <begin position="274"/>
        <end position="290"/>
    </location>
</feature>
<dbReference type="InterPro" id="IPR011009">
    <property type="entry name" value="Kinase-like_dom_sf"/>
</dbReference>
<dbReference type="GO" id="GO:0000422">
    <property type="term" value="P:autophagy of mitochondrion"/>
    <property type="evidence" value="ECO:0007669"/>
    <property type="project" value="TreeGrafter"/>
</dbReference>
<evidence type="ECO:0000256" key="4">
    <source>
        <dbReference type="ARBA" id="ARBA00022840"/>
    </source>
</evidence>
<dbReference type="InterPro" id="IPR045269">
    <property type="entry name" value="Atg1-like"/>
</dbReference>
<evidence type="ECO:0000313" key="8">
    <source>
        <dbReference type="Proteomes" id="UP000092445"/>
    </source>
</evidence>
<dbReference type="SMART" id="SM00220">
    <property type="entry name" value="S_TKc"/>
    <property type="match status" value="1"/>
</dbReference>